<dbReference type="AlphaFoldDB" id="A0A9W8JHL2"/>
<gene>
    <name evidence="1" type="ORF">H1R20_g3391</name>
</gene>
<dbReference type="Proteomes" id="UP001140091">
    <property type="component" value="Unassembled WGS sequence"/>
</dbReference>
<reference evidence="1" key="1">
    <citation type="submission" date="2022-06" db="EMBL/GenBank/DDBJ databases">
        <title>Genome Sequence of Candolleomyces eurysporus.</title>
        <authorList>
            <person name="Buettner E."/>
        </authorList>
    </citation>
    <scope>NUCLEOTIDE SEQUENCE</scope>
    <source>
        <strain evidence="1">VTCC 930004</strain>
    </source>
</reference>
<sequence length="479" mass="55032">MNDDSLFNSIPIELMCEIFSSVTFLDSLSLSTYPFHIPASHRAPLLLTKVCSQWRNIVLKTPTLWSSLAIDMERILGSEPKRTFYRFWLDRAWGTPISLYIIDVRRSDAALLKNHNDWIDFLLDNAPHIKHLLTGPHVFNALLHALSFKPDHRNSRTMIGGRLEGISCVFNATDSLHYPFYDQTSIIFPNLRQVDIASTSYKGFADLQIHKLTHLSANFSLLEFLQSNPHTLTFPKLIELYLYPPARTLRQPPKALDESHRFVFPELQFLKIFDPTEGLPDTRRILPHFECPKLDTLQIENLNPMMKLNQTDRLHSTGDFEFFAKFLETTSRSGAGIKYFVTRHRDFLDKAFFDHPTVRSGIEFVQVMMSTKNPSRSLSNYYYWSQLGWDTHALAADGTVPTDPAARTEAQKRSFANTWKAHGLEVVFSTDSKAYIGWSRIRGRALGKSFVKSWAAAFWDKAPYVECIEQSRGAELIPY</sequence>
<dbReference type="EMBL" id="JANBPK010000737">
    <property type="protein sequence ID" value="KAJ2933748.1"/>
    <property type="molecule type" value="Genomic_DNA"/>
</dbReference>
<dbReference type="Gene3D" id="1.20.1280.50">
    <property type="match status" value="1"/>
</dbReference>
<proteinExistence type="predicted"/>
<organism evidence="1 2">
    <name type="scientific">Candolleomyces eurysporus</name>
    <dbReference type="NCBI Taxonomy" id="2828524"/>
    <lineage>
        <taxon>Eukaryota</taxon>
        <taxon>Fungi</taxon>
        <taxon>Dikarya</taxon>
        <taxon>Basidiomycota</taxon>
        <taxon>Agaricomycotina</taxon>
        <taxon>Agaricomycetes</taxon>
        <taxon>Agaricomycetidae</taxon>
        <taxon>Agaricales</taxon>
        <taxon>Agaricineae</taxon>
        <taxon>Psathyrellaceae</taxon>
        <taxon>Candolleomyces</taxon>
    </lineage>
</organism>
<comment type="caution">
    <text evidence="1">The sequence shown here is derived from an EMBL/GenBank/DDBJ whole genome shotgun (WGS) entry which is preliminary data.</text>
</comment>
<keyword evidence="2" id="KW-1185">Reference proteome</keyword>
<evidence type="ECO:0000313" key="1">
    <source>
        <dbReference type="EMBL" id="KAJ2933748.1"/>
    </source>
</evidence>
<dbReference type="OrthoDB" id="2833243at2759"/>
<feature type="non-terminal residue" evidence="1">
    <location>
        <position position="479"/>
    </location>
</feature>
<evidence type="ECO:0000313" key="2">
    <source>
        <dbReference type="Proteomes" id="UP001140091"/>
    </source>
</evidence>
<name>A0A9W8JHL2_9AGAR</name>
<evidence type="ECO:0008006" key="3">
    <source>
        <dbReference type="Google" id="ProtNLM"/>
    </source>
</evidence>
<accession>A0A9W8JHL2</accession>
<protein>
    <recommendedName>
        <fullName evidence="3">F-box domain-containing protein</fullName>
    </recommendedName>
</protein>